<dbReference type="Pfam" id="PF10018">
    <property type="entry name" value="Med4"/>
    <property type="match status" value="1"/>
</dbReference>
<reference evidence="10" key="1">
    <citation type="journal article" date="2020" name="Stud. Mycol.">
        <title>101 Dothideomycetes genomes: a test case for predicting lifestyles and emergence of pathogens.</title>
        <authorList>
            <person name="Haridas S."/>
            <person name="Albert R."/>
            <person name="Binder M."/>
            <person name="Bloem J."/>
            <person name="Labutti K."/>
            <person name="Salamov A."/>
            <person name="Andreopoulos B."/>
            <person name="Baker S."/>
            <person name="Barry K."/>
            <person name="Bills G."/>
            <person name="Bluhm B."/>
            <person name="Cannon C."/>
            <person name="Castanera R."/>
            <person name="Culley D."/>
            <person name="Daum C."/>
            <person name="Ezra D."/>
            <person name="Gonzalez J."/>
            <person name="Henrissat B."/>
            <person name="Kuo A."/>
            <person name="Liang C."/>
            <person name="Lipzen A."/>
            <person name="Lutzoni F."/>
            <person name="Magnuson J."/>
            <person name="Mondo S."/>
            <person name="Nolan M."/>
            <person name="Ohm R."/>
            <person name="Pangilinan J."/>
            <person name="Park H.-J."/>
            <person name="Ramirez L."/>
            <person name="Alfaro M."/>
            <person name="Sun H."/>
            <person name="Tritt A."/>
            <person name="Yoshinaga Y."/>
            <person name="Zwiers L.-H."/>
            <person name="Turgeon B."/>
            <person name="Goodwin S."/>
            <person name="Spatafora J."/>
            <person name="Crous P."/>
            <person name="Grigoriev I."/>
        </authorList>
    </citation>
    <scope>NUCLEOTIDE SEQUENCE</scope>
    <source>
        <strain evidence="10">CBS 109.77</strain>
    </source>
</reference>
<comment type="function">
    <text evidence="8">Component of the Mediator complex, a coactivator involved in the regulated transcription of nearly all RNA polymerase II-dependent genes. Mediator functions as a bridge to convey information from gene-specific regulatory proteins to the basal RNA polymerase II transcription machinery. Mediator is recruited to promoters by direct interactions with regulatory proteins and serves as a scaffold for the assembly of a functional preinitiation complex with RNA polymerase II and the general transcription factors.</text>
</comment>
<evidence type="ECO:0000313" key="11">
    <source>
        <dbReference type="Proteomes" id="UP000799757"/>
    </source>
</evidence>
<dbReference type="OrthoDB" id="1929813at2759"/>
<name>A0A6A6WXW8_9PLEO</name>
<keyword evidence="8" id="KW-0010">Activator</keyword>
<feature type="region of interest" description="Disordered" evidence="9">
    <location>
        <begin position="236"/>
        <end position="296"/>
    </location>
</feature>
<sequence length="296" mass="32390">MDALLLAQFQRVEAALGTLVDSIAAYNPSPQAALDLVAADEHLSHGLDAFALHQANHSRILALRAEAHALESQLTSSVAVLADLRRELFQTPATTFSDASPPVPFDELLQFANNISKHTVPPTYRERIPRDDPEAEQDKANDGDASAVVSSNGLGTPAIASAPVPAEESAKQQAADGEREAPNEVTAEQEEWLMKLNESQLSWYPWPSDQKIRIGNLMAIQHLLDQGKRPEDIDISEVEEEEKKRAEEDQQKQEAAFAAQEPQMPARESVAPTSVAPRPAPEQPAIYEGFDDFDDD</sequence>
<evidence type="ECO:0000256" key="7">
    <source>
        <dbReference type="ARBA" id="ARBA00031257"/>
    </source>
</evidence>
<evidence type="ECO:0000256" key="5">
    <source>
        <dbReference type="ARBA" id="ARBA00023163"/>
    </source>
</evidence>
<feature type="compositionally biased region" description="Basic and acidic residues" evidence="9">
    <location>
        <begin position="241"/>
        <end position="252"/>
    </location>
</feature>
<dbReference type="EMBL" id="MU002175">
    <property type="protein sequence ID" value="KAF2788936.1"/>
    <property type="molecule type" value="Genomic_DNA"/>
</dbReference>
<dbReference type="Proteomes" id="UP000799757">
    <property type="component" value="Unassembled WGS sequence"/>
</dbReference>
<evidence type="ECO:0000256" key="9">
    <source>
        <dbReference type="SAM" id="MobiDB-lite"/>
    </source>
</evidence>
<keyword evidence="4 8" id="KW-0805">Transcription regulation</keyword>
<comment type="subcellular location">
    <subcellularLocation>
        <location evidence="1 8">Nucleus</location>
    </subcellularLocation>
</comment>
<evidence type="ECO:0000313" key="10">
    <source>
        <dbReference type="EMBL" id="KAF2788936.1"/>
    </source>
</evidence>
<gene>
    <name evidence="8" type="primary">MED4</name>
    <name evidence="10" type="ORF">K505DRAFT_378554</name>
</gene>
<evidence type="ECO:0000256" key="3">
    <source>
        <dbReference type="ARBA" id="ARBA00020629"/>
    </source>
</evidence>
<feature type="region of interest" description="Disordered" evidence="9">
    <location>
        <begin position="120"/>
        <end position="187"/>
    </location>
</feature>
<dbReference type="GO" id="GO:0003712">
    <property type="term" value="F:transcription coregulator activity"/>
    <property type="evidence" value="ECO:0007669"/>
    <property type="project" value="InterPro"/>
</dbReference>
<proteinExistence type="inferred from homology"/>
<feature type="compositionally biased region" description="Low complexity" evidence="9">
    <location>
        <begin position="253"/>
        <end position="263"/>
    </location>
</feature>
<keyword evidence="11" id="KW-1185">Reference proteome</keyword>
<comment type="similarity">
    <text evidence="2 8">Belongs to the Mediator complex subunit 4 family.</text>
</comment>
<comment type="subunit">
    <text evidence="8">Component of the Mediator complex.</text>
</comment>
<evidence type="ECO:0000256" key="6">
    <source>
        <dbReference type="ARBA" id="ARBA00023242"/>
    </source>
</evidence>
<dbReference type="GO" id="GO:0016592">
    <property type="term" value="C:mediator complex"/>
    <property type="evidence" value="ECO:0007669"/>
    <property type="project" value="InterPro"/>
</dbReference>
<protein>
    <recommendedName>
        <fullName evidence="3 8">Mediator of RNA polymerase II transcription subunit 4</fullName>
    </recommendedName>
    <alternativeName>
        <fullName evidence="7 8">Mediator complex subunit 4</fullName>
    </alternativeName>
</protein>
<evidence type="ECO:0000256" key="1">
    <source>
        <dbReference type="ARBA" id="ARBA00004123"/>
    </source>
</evidence>
<evidence type="ECO:0000256" key="4">
    <source>
        <dbReference type="ARBA" id="ARBA00023015"/>
    </source>
</evidence>
<accession>A0A6A6WXW8</accession>
<evidence type="ECO:0000256" key="2">
    <source>
        <dbReference type="ARBA" id="ARBA00009626"/>
    </source>
</evidence>
<keyword evidence="6 8" id="KW-0539">Nucleus</keyword>
<dbReference type="GO" id="GO:0006357">
    <property type="term" value="P:regulation of transcription by RNA polymerase II"/>
    <property type="evidence" value="ECO:0007669"/>
    <property type="project" value="InterPro"/>
</dbReference>
<evidence type="ECO:0000256" key="8">
    <source>
        <dbReference type="RuleBase" id="RU364141"/>
    </source>
</evidence>
<organism evidence="10 11">
    <name type="scientific">Melanomma pulvis-pyrius CBS 109.77</name>
    <dbReference type="NCBI Taxonomy" id="1314802"/>
    <lineage>
        <taxon>Eukaryota</taxon>
        <taxon>Fungi</taxon>
        <taxon>Dikarya</taxon>
        <taxon>Ascomycota</taxon>
        <taxon>Pezizomycotina</taxon>
        <taxon>Dothideomycetes</taxon>
        <taxon>Pleosporomycetidae</taxon>
        <taxon>Pleosporales</taxon>
        <taxon>Melanommataceae</taxon>
        <taxon>Melanomma</taxon>
    </lineage>
</organism>
<dbReference type="AlphaFoldDB" id="A0A6A6WXW8"/>
<dbReference type="InterPro" id="IPR019258">
    <property type="entry name" value="Mediator_Med4"/>
</dbReference>
<feature type="compositionally biased region" description="Basic and acidic residues" evidence="9">
    <location>
        <begin position="124"/>
        <end position="142"/>
    </location>
</feature>
<keyword evidence="5 8" id="KW-0804">Transcription</keyword>